<keyword evidence="2" id="KW-1185">Reference proteome</keyword>
<gene>
    <name evidence="1" type="ORF">M9458_022730</name>
</gene>
<reference evidence="1 2" key="1">
    <citation type="submission" date="2024-05" db="EMBL/GenBank/DDBJ databases">
        <title>Genome sequencing and assembly of Indian major carp, Cirrhinus mrigala (Hamilton, 1822).</title>
        <authorList>
            <person name="Mohindra V."/>
            <person name="Chowdhury L.M."/>
            <person name="Lal K."/>
            <person name="Jena J.K."/>
        </authorList>
    </citation>
    <scope>NUCLEOTIDE SEQUENCE [LARGE SCALE GENOMIC DNA]</scope>
    <source>
        <strain evidence="1">CM1030</strain>
        <tissue evidence="1">Blood</tissue>
    </source>
</reference>
<dbReference type="Proteomes" id="UP001529510">
    <property type="component" value="Unassembled WGS sequence"/>
</dbReference>
<evidence type="ECO:0000313" key="2">
    <source>
        <dbReference type="Proteomes" id="UP001529510"/>
    </source>
</evidence>
<comment type="caution">
    <text evidence="1">The sequence shown here is derived from an EMBL/GenBank/DDBJ whole genome shotgun (WGS) entry which is preliminary data.</text>
</comment>
<feature type="non-terminal residue" evidence="1">
    <location>
        <position position="1"/>
    </location>
</feature>
<sequence>REKTHKVELELEEDKGTIILLVTLTATAAVSISDLSVNLLDDPYERQQIIKRYVSVT</sequence>
<feature type="non-terminal residue" evidence="1">
    <location>
        <position position="57"/>
    </location>
</feature>
<name>A0ABD0QBU7_CIRMR</name>
<evidence type="ECO:0000313" key="1">
    <source>
        <dbReference type="EMBL" id="KAL0183355.1"/>
    </source>
</evidence>
<accession>A0ABD0QBU7</accession>
<dbReference type="AlphaFoldDB" id="A0ABD0QBU7"/>
<protein>
    <submittedName>
        <fullName evidence="1">Uncharacterized protein</fullName>
    </submittedName>
</protein>
<proteinExistence type="predicted"/>
<organism evidence="1 2">
    <name type="scientific">Cirrhinus mrigala</name>
    <name type="common">Mrigala</name>
    <dbReference type="NCBI Taxonomy" id="683832"/>
    <lineage>
        <taxon>Eukaryota</taxon>
        <taxon>Metazoa</taxon>
        <taxon>Chordata</taxon>
        <taxon>Craniata</taxon>
        <taxon>Vertebrata</taxon>
        <taxon>Euteleostomi</taxon>
        <taxon>Actinopterygii</taxon>
        <taxon>Neopterygii</taxon>
        <taxon>Teleostei</taxon>
        <taxon>Ostariophysi</taxon>
        <taxon>Cypriniformes</taxon>
        <taxon>Cyprinidae</taxon>
        <taxon>Labeoninae</taxon>
        <taxon>Labeonini</taxon>
        <taxon>Cirrhinus</taxon>
    </lineage>
</organism>
<dbReference type="EMBL" id="JAMKFB020000010">
    <property type="protein sequence ID" value="KAL0183355.1"/>
    <property type="molecule type" value="Genomic_DNA"/>
</dbReference>